<name>A0AAQ4E9N8_AMBAM</name>
<feature type="chain" id="PRO_5043019636" description="Secreted protein" evidence="1">
    <location>
        <begin position="20"/>
        <end position="71"/>
    </location>
</feature>
<accession>A0AAQ4E9N8</accession>
<comment type="caution">
    <text evidence="2">The sequence shown here is derived from an EMBL/GenBank/DDBJ whole genome shotgun (WGS) entry which is preliminary data.</text>
</comment>
<evidence type="ECO:0000313" key="3">
    <source>
        <dbReference type="Proteomes" id="UP001321473"/>
    </source>
</evidence>
<feature type="signal peptide" evidence="1">
    <location>
        <begin position="1"/>
        <end position="19"/>
    </location>
</feature>
<evidence type="ECO:0008006" key="4">
    <source>
        <dbReference type="Google" id="ProtNLM"/>
    </source>
</evidence>
<sequence>MMRVACAAFLLLLSPIASPLREKDFTCPHADSYEPAISPTSVCDGTVECSVPAGADADGGLHDENPEICEF</sequence>
<gene>
    <name evidence="2" type="ORF">V5799_025301</name>
</gene>
<evidence type="ECO:0000256" key="1">
    <source>
        <dbReference type="SAM" id="SignalP"/>
    </source>
</evidence>
<organism evidence="2 3">
    <name type="scientific">Amblyomma americanum</name>
    <name type="common">Lone star tick</name>
    <dbReference type="NCBI Taxonomy" id="6943"/>
    <lineage>
        <taxon>Eukaryota</taxon>
        <taxon>Metazoa</taxon>
        <taxon>Ecdysozoa</taxon>
        <taxon>Arthropoda</taxon>
        <taxon>Chelicerata</taxon>
        <taxon>Arachnida</taxon>
        <taxon>Acari</taxon>
        <taxon>Parasitiformes</taxon>
        <taxon>Ixodida</taxon>
        <taxon>Ixodoidea</taxon>
        <taxon>Ixodidae</taxon>
        <taxon>Amblyomminae</taxon>
        <taxon>Amblyomma</taxon>
    </lineage>
</organism>
<keyword evidence="1" id="KW-0732">Signal</keyword>
<reference evidence="2 3" key="1">
    <citation type="journal article" date="2023" name="Arcadia Sci">
        <title>De novo assembly of a long-read Amblyomma americanum tick genome.</title>
        <authorList>
            <person name="Chou S."/>
            <person name="Poskanzer K.E."/>
            <person name="Rollins M."/>
            <person name="Thuy-Boun P.S."/>
        </authorList>
    </citation>
    <scope>NUCLEOTIDE SEQUENCE [LARGE SCALE GENOMIC DNA]</scope>
    <source>
        <strain evidence="2">F_SG_1</strain>
        <tissue evidence="2">Salivary glands</tissue>
    </source>
</reference>
<dbReference type="AlphaFoldDB" id="A0AAQ4E9N8"/>
<keyword evidence="3" id="KW-1185">Reference proteome</keyword>
<dbReference type="EMBL" id="JARKHS020019711">
    <property type="protein sequence ID" value="KAK8771456.1"/>
    <property type="molecule type" value="Genomic_DNA"/>
</dbReference>
<proteinExistence type="predicted"/>
<evidence type="ECO:0000313" key="2">
    <source>
        <dbReference type="EMBL" id="KAK8771456.1"/>
    </source>
</evidence>
<protein>
    <recommendedName>
        <fullName evidence="4">Secreted protein</fullName>
    </recommendedName>
</protein>
<dbReference type="Proteomes" id="UP001321473">
    <property type="component" value="Unassembled WGS sequence"/>
</dbReference>